<feature type="domain" description="DNA replication/recombination mediator RecO N-terminal" evidence="8">
    <location>
        <begin position="1"/>
        <end position="79"/>
    </location>
</feature>
<dbReference type="GO" id="GO:0043590">
    <property type="term" value="C:bacterial nucleoid"/>
    <property type="evidence" value="ECO:0007669"/>
    <property type="project" value="TreeGrafter"/>
</dbReference>
<dbReference type="AlphaFoldDB" id="A0A1M5XLT3"/>
<dbReference type="SUPFAM" id="SSF57863">
    <property type="entry name" value="ArfGap/RecO-like zinc finger"/>
    <property type="match status" value="1"/>
</dbReference>
<evidence type="ECO:0000256" key="4">
    <source>
        <dbReference type="ARBA" id="ARBA00023172"/>
    </source>
</evidence>
<gene>
    <name evidence="7" type="primary">recO</name>
    <name evidence="9" type="ORF">SAMN02745207_03757</name>
</gene>
<dbReference type="GO" id="GO:0006302">
    <property type="term" value="P:double-strand break repair"/>
    <property type="evidence" value="ECO:0007669"/>
    <property type="project" value="TreeGrafter"/>
</dbReference>
<organism evidence="9 10">
    <name type="scientific">Clostridium grantii DSM 8605</name>
    <dbReference type="NCBI Taxonomy" id="1121316"/>
    <lineage>
        <taxon>Bacteria</taxon>
        <taxon>Bacillati</taxon>
        <taxon>Bacillota</taxon>
        <taxon>Clostridia</taxon>
        <taxon>Eubacteriales</taxon>
        <taxon>Clostridiaceae</taxon>
        <taxon>Clostridium</taxon>
    </lineage>
</organism>
<dbReference type="Gene3D" id="1.20.1440.120">
    <property type="entry name" value="Recombination protein O, C-terminal domain"/>
    <property type="match status" value="1"/>
</dbReference>
<dbReference type="OrthoDB" id="9797083at2"/>
<dbReference type="GO" id="GO:0006310">
    <property type="term" value="P:DNA recombination"/>
    <property type="evidence" value="ECO:0007669"/>
    <property type="project" value="UniProtKB-UniRule"/>
</dbReference>
<evidence type="ECO:0000256" key="2">
    <source>
        <dbReference type="ARBA" id="ARBA00021310"/>
    </source>
</evidence>
<comment type="similarity">
    <text evidence="1 7">Belongs to the RecO family.</text>
</comment>
<protein>
    <recommendedName>
        <fullName evidence="2 7">DNA repair protein RecO</fullName>
    </recommendedName>
    <alternativeName>
        <fullName evidence="6 7">Recombination protein O</fullName>
    </alternativeName>
</protein>
<dbReference type="Pfam" id="PF02565">
    <property type="entry name" value="RecO_C"/>
    <property type="match status" value="1"/>
</dbReference>
<keyword evidence="5 7" id="KW-0234">DNA repair</keyword>
<keyword evidence="10" id="KW-1185">Reference proteome</keyword>
<dbReference type="InterPro" id="IPR012340">
    <property type="entry name" value="NA-bd_OB-fold"/>
</dbReference>
<dbReference type="SUPFAM" id="SSF50249">
    <property type="entry name" value="Nucleic acid-binding proteins"/>
    <property type="match status" value="1"/>
</dbReference>
<evidence type="ECO:0000313" key="10">
    <source>
        <dbReference type="Proteomes" id="UP000184447"/>
    </source>
</evidence>
<evidence type="ECO:0000256" key="7">
    <source>
        <dbReference type="HAMAP-Rule" id="MF_00201"/>
    </source>
</evidence>
<dbReference type="Gene3D" id="2.40.50.140">
    <property type="entry name" value="Nucleic acid-binding proteins"/>
    <property type="match status" value="1"/>
</dbReference>
<evidence type="ECO:0000256" key="3">
    <source>
        <dbReference type="ARBA" id="ARBA00022763"/>
    </source>
</evidence>
<evidence type="ECO:0000256" key="5">
    <source>
        <dbReference type="ARBA" id="ARBA00023204"/>
    </source>
</evidence>
<dbReference type="NCBIfam" id="TIGR00613">
    <property type="entry name" value="reco"/>
    <property type="match status" value="1"/>
</dbReference>
<dbReference type="InterPro" id="IPR022572">
    <property type="entry name" value="DNA_rep/recomb_RecO_N"/>
</dbReference>
<comment type="function">
    <text evidence="7">Involved in DNA repair and RecF pathway recombination.</text>
</comment>
<dbReference type="Pfam" id="PF11967">
    <property type="entry name" value="RecO_N"/>
    <property type="match status" value="1"/>
</dbReference>
<dbReference type="InterPro" id="IPR003717">
    <property type="entry name" value="RecO"/>
</dbReference>
<dbReference type="PANTHER" id="PTHR33991:SF1">
    <property type="entry name" value="DNA REPAIR PROTEIN RECO"/>
    <property type="match status" value="1"/>
</dbReference>
<evidence type="ECO:0000313" key="9">
    <source>
        <dbReference type="EMBL" id="SHI00508.1"/>
    </source>
</evidence>
<dbReference type="EMBL" id="FQXM01000031">
    <property type="protein sequence ID" value="SHI00508.1"/>
    <property type="molecule type" value="Genomic_DNA"/>
</dbReference>
<accession>A0A1M5XLT3</accession>
<sequence>MSIFKTRAVVLKVQDFKENDKIIWLFSEKLGKISCIVRGAKTKRSKFASFTQQFCYGEYVLFKGKSFYTVNEIELIDSFQSFLNNFDSITYGSYFCELIIIALQEQESNRILFEEFIKTFYLLKSDALDVETIARTFEVKLLKYTGFEINFNRCAICNTKIESSNSFSTQFYGGICNNCKDISAIPLSKAAFNYLRFFNNMPMENIHRIKLSYEVKEEINSILNLLICQSFSRRPKSLDIFNYLNKEHSCYEVK</sequence>
<keyword evidence="3 7" id="KW-0227">DNA damage</keyword>
<evidence type="ECO:0000259" key="8">
    <source>
        <dbReference type="Pfam" id="PF11967"/>
    </source>
</evidence>
<dbReference type="Proteomes" id="UP000184447">
    <property type="component" value="Unassembled WGS sequence"/>
</dbReference>
<dbReference type="InterPro" id="IPR042242">
    <property type="entry name" value="RecO_C"/>
</dbReference>
<dbReference type="HAMAP" id="MF_00201">
    <property type="entry name" value="RecO"/>
    <property type="match status" value="1"/>
</dbReference>
<dbReference type="InterPro" id="IPR037278">
    <property type="entry name" value="ARFGAP/RecO"/>
</dbReference>
<dbReference type="PANTHER" id="PTHR33991">
    <property type="entry name" value="DNA REPAIR PROTEIN RECO"/>
    <property type="match status" value="1"/>
</dbReference>
<name>A0A1M5XLT3_9CLOT</name>
<dbReference type="STRING" id="1121316.SAMN02745207_03757"/>
<proteinExistence type="inferred from homology"/>
<evidence type="ECO:0000256" key="6">
    <source>
        <dbReference type="ARBA" id="ARBA00033409"/>
    </source>
</evidence>
<keyword evidence="4 7" id="KW-0233">DNA recombination</keyword>
<evidence type="ECO:0000256" key="1">
    <source>
        <dbReference type="ARBA" id="ARBA00007452"/>
    </source>
</evidence>
<dbReference type="RefSeq" id="WP_073340589.1">
    <property type="nucleotide sequence ID" value="NZ_FQXM01000031.1"/>
</dbReference>
<reference evidence="9 10" key="1">
    <citation type="submission" date="2016-11" db="EMBL/GenBank/DDBJ databases">
        <authorList>
            <person name="Jaros S."/>
            <person name="Januszkiewicz K."/>
            <person name="Wedrychowicz H."/>
        </authorList>
    </citation>
    <scope>NUCLEOTIDE SEQUENCE [LARGE SCALE GENOMIC DNA]</scope>
    <source>
        <strain evidence="9 10">DSM 8605</strain>
    </source>
</reference>